<dbReference type="EMBL" id="HBUF01151356">
    <property type="protein sequence ID" value="CAG6648357.1"/>
    <property type="molecule type" value="Transcribed_RNA"/>
</dbReference>
<organism evidence="1">
    <name type="scientific">Cacopsylla melanoneura</name>
    <dbReference type="NCBI Taxonomy" id="428564"/>
    <lineage>
        <taxon>Eukaryota</taxon>
        <taxon>Metazoa</taxon>
        <taxon>Ecdysozoa</taxon>
        <taxon>Arthropoda</taxon>
        <taxon>Hexapoda</taxon>
        <taxon>Insecta</taxon>
        <taxon>Pterygota</taxon>
        <taxon>Neoptera</taxon>
        <taxon>Paraneoptera</taxon>
        <taxon>Hemiptera</taxon>
        <taxon>Sternorrhyncha</taxon>
        <taxon>Psylloidea</taxon>
        <taxon>Psyllidae</taxon>
        <taxon>Psyllinae</taxon>
        <taxon>Cacopsylla</taxon>
    </lineage>
</organism>
<protein>
    <submittedName>
        <fullName evidence="1">Uncharacterized protein</fullName>
    </submittedName>
</protein>
<evidence type="ECO:0000313" key="1">
    <source>
        <dbReference type="EMBL" id="CAG6648357.1"/>
    </source>
</evidence>
<dbReference type="AlphaFoldDB" id="A0A8D8RGS6"/>
<name>A0A8D8RGS6_9HEMI</name>
<accession>A0A8D8RGS6</accession>
<reference evidence="1" key="1">
    <citation type="submission" date="2021-05" db="EMBL/GenBank/DDBJ databases">
        <authorList>
            <person name="Alioto T."/>
            <person name="Alioto T."/>
            <person name="Gomez Garrido J."/>
        </authorList>
    </citation>
    <scope>NUCLEOTIDE SEQUENCE</scope>
</reference>
<proteinExistence type="predicted"/>
<sequence length="142" mass="16631">MTAIFSATESASDVILFAYTPLIKAQVKFTFKWGFKKKFAFQMGFSETFCISNRFLKAFCHLCTHVCLEQKKLNRIIENKWLNKCKILHIIIQIWNNEIWGIPFNFMKLTLKYPCKATLTVFAKVIITCPPFSYENDLKQNV</sequence>